<dbReference type="RefSeq" id="WP_311543825.1">
    <property type="nucleotide sequence ID" value="NZ_JAVREK010000003.1"/>
</dbReference>
<dbReference type="InterPro" id="IPR015814">
    <property type="entry name" value="Pgluconate_DH_NAD-bd_C"/>
</dbReference>
<dbReference type="InterPro" id="IPR006115">
    <property type="entry name" value="6PGDH_NADP-bd"/>
</dbReference>
<dbReference type="Pfam" id="PF03446">
    <property type="entry name" value="NAD_binding_2"/>
    <property type="match status" value="1"/>
</dbReference>
<accession>A0ABU2KQD7</accession>
<gene>
    <name evidence="3" type="ORF">RM446_04585</name>
</gene>
<dbReference type="Proteomes" id="UP001183226">
    <property type="component" value="Unassembled WGS sequence"/>
</dbReference>
<organism evidence="3 4">
    <name type="scientific">Streptomonospora wellingtoniae</name>
    <dbReference type="NCBI Taxonomy" id="3075544"/>
    <lineage>
        <taxon>Bacteria</taxon>
        <taxon>Bacillati</taxon>
        <taxon>Actinomycetota</taxon>
        <taxon>Actinomycetes</taxon>
        <taxon>Streptosporangiales</taxon>
        <taxon>Nocardiopsidaceae</taxon>
        <taxon>Streptomonospora</taxon>
    </lineage>
</organism>
<comment type="caution">
    <text evidence="3">The sequence shown here is derived from an EMBL/GenBank/DDBJ whole genome shotgun (WGS) entry which is preliminary data.</text>
</comment>
<evidence type="ECO:0000259" key="2">
    <source>
        <dbReference type="Pfam" id="PF09130"/>
    </source>
</evidence>
<keyword evidence="4" id="KW-1185">Reference proteome</keyword>
<feature type="domain" description="Phosphogluconate dehydrogenase NAD-binding putative C-terminal" evidence="2">
    <location>
        <begin position="190"/>
        <end position="257"/>
    </location>
</feature>
<name>A0ABU2KQD7_9ACTN</name>
<dbReference type="SUPFAM" id="SSF51735">
    <property type="entry name" value="NAD(P)-binding Rossmann-fold domains"/>
    <property type="match status" value="1"/>
</dbReference>
<dbReference type="InterPro" id="IPR036291">
    <property type="entry name" value="NAD(P)-bd_dom_sf"/>
</dbReference>
<dbReference type="Pfam" id="PF09130">
    <property type="entry name" value="DUF1932"/>
    <property type="match status" value="1"/>
</dbReference>
<dbReference type="InterPro" id="IPR013328">
    <property type="entry name" value="6PGD_dom2"/>
</dbReference>
<dbReference type="EMBL" id="JAVREK010000003">
    <property type="protein sequence ID" value="MDT0301387.1"/>
    <property type="molecule type" value="Genomic_DNA"/>
</dbReference>
<reference evidence="4" key="1">
    <citation type="submission" date="2023-07" db="EMBL/GenBank/DDBJ databases">
        <title>30 novel species of actinomycetes from the DSMZ collection.</title>
        <authorList>
            <person name="Nouioui I."/>
        </authorList>
    </citation>
    <scope>NUCLEOTIDE SEQUENCE [LARGE SCALE GENOMIC DNA]</scope>
    <source>
        <strain evidence="4">DSM 45055</strain>
    </source>
</reference>
<evidence type="ECO:0000259" key="1">
    <source>
        <dbReference type="Pfam" id="PF03446"/>
    </source>
</evidence>
<proteinExistence type="predicted"/>
<protein>
    <submittedName>
        <fullName evidence="3">DUF1932 domain-containing protein</fullName>
    </submittedName>
</protein>
<dbReference type="Gene3D" id="3.40.50.720">
    <property type="entry name" value="NAD(P)-binding Rossmann-like Domain"/>
    <property type="match status" value="1"/>
</dbReference>
<evidence type="ECO:0000313" key="3">
    <source>
        <dbReference type="EMBL" id="MDT0301387.1"/>
    </source>
</evidence>
<evidence type="ECO:0000313" key="4">
    <source>
        <dbReference type="Proteomes" id="UP001183226"/>
    </source>
</evidence>
<dbReference type="SUPFAM" id="SSF48179">
    <property type="entry name" value="6-phosphogluconate dehydrogenase C-terminal domain-like"/>
    <property type="match status" value="1"/>
</dbReference>
<dbReference type="InterPro" id="IPR008927">
    <property type="entry name" value="6-PGluconate_DH-like_C_sf"/>
</dbReference>
<feature type="domain" description="6-phosphogluconate dehydrogenase NADP-binding" evidence="1">
    <location>
        <begin position="10"/>
        <end position="117"/>
    </location>
</feature>
<dbReference type="Gene3D" id="1.10.1040.10">
    <property type="entry name" value="N-(1-d-carboxylethyl)-l-norvaline Dehydrogenase, domain 2"/>
    <property type="match status" value="1"/>
</dbReference>
<sequence>MSGEQARGVRIAVLGLGEAGGLIAADLRDAGARVQGYDPAENAPQGVADTADEAAAAAGCDLVLSVNSSKAALDALHSGLSGTGPGTVWADLNTAAPRLKRQLAETAAEAGIGFADISLMAPVPGRGLRTPMLASGPSAARCAELLGPLGAGVEVLEGPAGLAAERKLLRSVFFKGMAAAVVEALEAGRAAGCEEWLRGNIADELQRADADTVQRLVEGSRLHAVRRTDEMQAASDMLTDLGVAPRVSSASRDLLQDLQHRDQV</sequence>